<dbReference type="EMBL" id="JAVRRG010000342">
    <property type="protein sequence ID" value="KAK5072255.1"/>
    <property type="molecule type" value="Genomic_DNA"/>
</dbReference>
<keyword evidence="1" id="KW-0812">Transmembrane</keyword>
<keyword evidence="3" id="KW-1185">Reference proteome</keyword>
<evidence type="ECO:0000256" key="1">
    <source>
        <dbReference type="SAM" id="Phobius"/>
    </source>
</evidence>
<gene>
    <name evidence="2" type="ORF">LTR24_010501</name>
</gene>
<proteinExistence type="predicted"/>
<accession>A0ABR0JUI3</accession>
<sequence length="120" mass="13616">MVFEFPQEGEALTNEENNLVKTMIPVVYRLVLFSIVWNGLSIPALNLFYKYTGVLPVEDEDGPVAVAYLVESDPMPMNALAGSQDAKCRSVLVDNRFSRGYNAADMDINTMEDYRRKMQR</sequence>
<evidence type="ECO:0000313" key="3">
    <source>
        <dbReference type="Proteomes" id="UP001345013"/>
    </source>
</evidence>
<dbReference type="Proteomes" id="UP001345013">
    <property type="component" value="Unassembled WGS sequence"/>
</dbReference>
<organism evidence="2 3">
    <name type="scientific">Lithohypha guttulata</name>
    <dbReference type="NCBI Taxonomy" id="1690604"/>
    <lineage>
        <taxon>Eukaryota</taxon>
        <taxon>Fungi</taxon>
        <taxon>Dikarya</taxon>
        <taxon>Ascomycota</taxon>
        <taxon>Pezizomycotina</taxon>
        <taxon>Eurotiomycetes</taxon>
        <taxon>Chaetothyriomycetidae</taxon>
        <taxon>Chaetothyriales</taxon>
        <taxon>Trichomeriaceae</taxon>
        <taxon>Lithohypha</taxon>
    </lineage>
</organism>
<comment type="caution">
    <text evidence="2">The sequence shown here is derived from an EMBL/GenBank/DDBJ whole genome shotgun (WGS) entry which is preliminary data.</text>
</comment>
<keyword evidence="1" id="KW-1133">Transmembrane helix</keyword>
<keyword evidence="1" id="KW-0472">Membrane</keyword>
<name>A0ABR0JUI3_9EURO</name>
<reference evidence="2 3" key="1">
    <citation type="submission" date="2023-08" db="EMBL/GenBank/DDBJ databases">
        <title>Black Yeasts Isolated from many extreme environments.</title>
        <authorList>
            <person name="Coleine C."/>
            <person name="Stajich J.E."/>
            <person name="Selbmann L."/>
        </authorList>
    </citation>
    <scope>NUCLEOTIDE SEQUENCE [LARGE SCALE GENOMIC DNA]</scope>
    <source>
        <strain evidence="2 3">CCFEE 5885</strain>
    </source>
</reference>
<protein>
    <submittedName>
        <fullName evidence="2">Uncharacterized protein</fullName>
    </submittedName>
</protein>
<evidence type="ECO:0000313" key="2">
    <source>
        <dbReference type="EMBL" id="KAK5072255.1"/>
    </source>
</evidence>
<feature type="transmembrane region" description="Helical" evidence="1">
    <location>
        <begin position="26"/>
        <end position="49"/>
    </location>
</feature>